<organism evidence="1">
    <name type="scientific">viral metagenome</name>
    <dbReference type="NCBI Taxonomy" id="1070528"/>
    <lineage>
        <taxon>unclassified sequences</taxon>
        <taxon>metagenomes</taxon>
        <taxon>organismal metagenomes</taxon>
    </lineage>
</organism>
<dbReference type="Gene3D" id="3.90.1720.10">
    <property type="entry name" value="endopeptidase domain like (from Nostoc punctiforme)"/>
    <property type="match status" value="1"/>
</dbReference>
<dbReference type="AlphaFoldDB" id="A0A6M3XW77"/>
<proteinExistence type="predicted"/>
<protein>
    <recommendedName>
        <fullName evidence="2">Peptidase</fullName>
    </recommendedName>
</protein>
<sequence length="191" mass="21470">MSQFIPELKPGDIFCTRNPMWLGRLICWFEKLKSKDNHAEYSHAGIILDPAGTTFEAVWTNRKQNLFEVYGGQKVLIGRHKFMSADNFLRGWIGVKKYEGKIYAGHRLLLHAIPFASKFGTGGFAVCSEIVMKFVSKSGVMLDTTSAESVARFIRTNESVYWKGMNPDDVADMITGPFSAKGWSVVYEGKV</sequence>
<reference evidence="1" key="1">
    <citation type="submission" date="2020-03" db="EMBL/GenBank/DDBJ databases">
        <title>The deep terrestrial virosphere.</title>
        <authorList>
            <person name="Holmfeldt K."/>
            <person name="Nilsson E."/>
            <person name="Simone D."/>
            <person name="Lopez-Fernandez M."/>
            <person name="Wu X."/>
            <person name="de Brujin I."/>
            <person name="Lundin D."/>
            <person name="Andersson A."/>
            <person name="Bertilsson S."/>
            <person name="Dopson M."/>
        </authorList>
    </citation>
    <scope>NUCLEOTIDE SEQUENCE</scope>
    <source>
        <strain evidence="1">TM448B02946</strain>
    </source>
</reference>
<dbReference type="EMBL" id="MT144977">
    <property type="protein sequence ID" value="QJI02140.1"/>
    <property type="molecule type" value="Genomic_DNA"/>
</dbReference>
<evidence type="ECO:0000313" key="1">
    <source>
        <dbReference type="EMBL" id="QJI02140.1"/>
    </source>
</evidence>
<evidence type="ECO:0008006" key="2">
    <source>
        <dbReference type="Google" id="ProtNLM"/>
    </source>
</evidence>
<name>A0A6M3XW77_9ZZZZ</name>
<gene>
    <name evidence="1" type="ORF">TM448B02946_0007</name>
</gene>
<accession>A0A6M3XW77</accession>
<dbReference type="InterPro" id="IPR038765">
    <property type="entry name" value="Papain-like_cys_pep_sf"/>
</dbReference>
<dbReference type="SUPFAM" id="SSF54001">
    <property type="entry name" value="Cysteine proteinases"/>
    <property type="match status" value="1"/>
</dbReference>